<dbReference type="EMBL" id="APOJ01000014">
    <property type="protein sequence ID" value="ENU28465.1"/>
    <property type="molecule type" value="Genomic_DNA"/>
</dbReference>
<gene>
    <name evidence="1" type="ORF">F992_00219</name>
</gene>
<keyword evidence="2" id="KW-1185">Reference proteome</keyword>
<dbReference type="Proteomes" id="UP000013190">
    <property type="component" value="Unassembled WGS sequence"/>
</dbReference>
<dbReference type="GeneID" id="92833664"/>
<evidence type="ECO:0000313" key="1">
    <source>
        <dbReference type="EMBL" id="ENU28465.1"/>
    </source>
</evidence>
<organism evidence="1 2">
    <name type="scientific">Acinetobacter modestus</name>
    <dbReference type="NCBI Taxonomy" id="1776740"/>
    <lineage>
        <taxon>Bacteria</taxon>
        <taxon>Pseudomonadati</taxon>
        <taxon>Pseudomonadota</taxon>
        <taxon>Gammaproteobacteria</taxon>
        <taxon>Moraxellales</taxon>
        <taxon>Moraxellaceae</taxon>
        <taxon>Acinetobacter</taxon>
    </lineage>
</organism>
<dbReference type="Pfam" id="PF20375">
    <property type="entry name" value="DUF6670"/>
    <property type="match status" value="1"/>
</dbReference>
<sequence length="353" mass="41397">MPILMNNNQLKRLNLNKSEALTFYPPKGLFKIVYQALILPNLPEPFHYLNFISLIGQPRIPICYNASAITTTAIDTATVLVSSSASTVGHLKSYSAKEQCQLEQDRYQFLDVDQIQVDFPNYYFKRDDDELSCQLKVNIDSEIENHSALQWGVGDYWYVRCQCEGEIIYKKQKYQIEAQGILKHARAIYLPFIAFHFFTYQIIQVNADLQIILSELRNQWNSIIFSRIEIQSNEQQSRLYDDQVIFDVSRVYPKVQTPNGRDMYLPREFIWQYSEKDAVVFHLTAQSRGDYKFGLAAGYVGSFHYQLLWNNESYEGTGYCEYIDCRPLHWQEKNKTEQIIDQIAHFQPYLCKK</sequence>
<accession>A0ABN0JTD0</accession>
<name>A0ABN0JTD0_9GAMM</name>
<comment type="caution">
    <text evidence="1">The sequence shown here is derived from an EMBL/GenBank/DDBJ whole genome shotgun (WGS) entry which is preliminary data.</text>
</comment>
<protein>
    <submittedName>
        <fullName evidence="1">Uncharacterized protein</fullName>
    </submittedName>
</protein>
<proteinExistence type="predicted"/>
<evidence type="ECO:0000313" key="2">
    <source>
        <dbReference type="Proteomes" id="UP000013190"/>
    </source>
</evidence>
<reference evidence="2" key="1">
    <citation type="submission" date="2013-02" db="EMBL/GenBank/DDBJ databases">
        <title>The Genome Sequence of Acinetobacter sp. NIPH 236.</title>
        <authorList>
            <consortium name="The Broad Institute Genome Sequencing Platform"/>
            <consortium name="The Broad Institute Genome Sequencing Center for Infectious Disease"/>
            <person name="Cerqueira G."/>
            <person name="Feldgarden M."/>
            <person name="Courvalin P."/>
            <person name="Perichon B."/>
            <person name="Grillot-Courvalin C."/>
            <person name="Clermont D."/>
            <person name="Rocha E."/>
            <person name="Yoon E.-J."/>
            <person name="Nemec A."/>
            <person name="Walker B."/>
            <person name="Young S.K."/>
            <person name="Zeng Q."/>
            <person name="Gargeya S."/>
            <person name="Fitzgerald M."/>
            <person name="Haas B."/>
            <person name="Abouelleil A."/>
            <person name="Alvarado L."/>
            <person name="Arachchi H.M."/>
            <person name="Berlin A.M."/>
            <person name="Chapman S.B."/>
            <person name="Dewar J."/>
            <person name="Goldberg J."/>
            <person name="Griggs A."/>
            <person name="Gujja S."/>
            <person name="Hansen M."/>
            <person name="Howarth C."/>
            <person name="Imamovic A."/>
            <person name="Larimer J."/>
            <person name="McCowan C."/>
            <person name="Murphy C."/>
            <person name="Neiman D."/>
            <person name="Pearson M."/>
            <person name="Priest M."/>
            <person name="Roberts A."/>
            <person name="Saif S."/>
            <person name="Shea T."/>
            <person name="Sisk P."/>
            <person name="Sykes S."/>
            <person name="Wortman J."/>
            <person name="Nusbaum C."/>
            <person name="Birren B."/>
        </authorList>
    </citation>
    <scope>NUCLEOTIDE SEQUENCE [LARGE SCALE GENOMIC DNA]</scope>
    <source>
        <strain evidence="2">NIPH 236</strain>
    </source>
</reference>
<reference evidence="1 2" key="2">
    <citation type="journal article" date="2016" name="Int. J. Syst. Evol. Microbiol.">
        <title>Taxonomy of haemolytic and/or proteolytic strains of the genus Acinetobacter with the proposal of Acinetobacter courvalinii sp. nov. (genomic species 14 sensu Bouvet &amp; Jeanjean), Acinetobacter dispersus sp. nov. (genomic species 17), Acinetobacter modestus sp. nov., Acinetobacter proteolyticus sp. nov. and Acinetobacter vivianii sp. nov.</title>
        <authorList>
            <person name="Nemec A."/>
            <person name="Radolfova-Krizova L."/>
            <person name="Maixnerova M."/>
            <person name="Vrestiakova E."/>
            <person name="Jezek P."/>
            <person name="Sedo O."/>
        </authorList>
    </citation>
    <scope>NUCLEOTIDE SEQUENCE [LARGE SCALE GENOMIC DNA]</scope>
    <source>
        <strain evidence="1 2">NIPH 236</strain>
    </source>
</reference>
<dbReference type="RefSeq" id="WP_004658902.1">
    <property type="nucleotide sequence ID" value="NZ_BMDV01000005.1"/>
</dbReference>
<dbReference type="InterPro" id="IPR046611">
    <property type="entry name" value="DUF6670"/>
</dbReference>